<evidence type="ECO:0000313" key="1">
    <source>
        <dbReference type="EMBL" id="JAP07573.1"/>
    </source>
</evidence>
<sequence>MNWLKCNTDGWCMSRKSSEEFLWLLYMQGRVILSMHHNNNVYKWGLGMVECSQTLPLLLWGSEAV</sequence>
<dbReference type="AlphaFoldDB" id="A0A0V0GHC2"/>
<proteinExistence type="predicted"/>
<reference evidence="1" key="1">
    <citation type="submission" date="2015-12" db="EMBL/GenBank/DDBJ databases">
        <title>Gene expression during late stages of embryo sac development: a critical building block for successful pollen-pistil interactions.</title>
        <authorList>
            <person name="Liu Y."/>
            <person name="Joly V."/>
            <person name="Sabar M."/>
            <person name="Matton D.P."/>
        </authorList>
    </citation>
    <scope>NUCLEOTIDE SEQUENCE</scope>
</reference>
<dbReference type="EMBL" id="GEDG01038474">
    <property type="protein sequence ID" value="JAP07573.1"/>
    <property type="molecule type" value="Transcribed_RNA"/>
</dbReference>
<protein>
    <submittedName>
        <fullName evidence="1">Putative ovule protein</fullName>
    </submittedName>
</protein>
<organism evidence="1">
    <name type="scientific">Solanum chacoense</name>
    <name type="common">Chaco potato</name>
    <dbReference type="NCBI Taxonomy" id="4108"/>
    <lineage>
        <taxon>Eukaryota</taxon>
        <taxon>Viridiplantae</taxon>
        <taxon>Streptophyta</taxon>
        <taxon>Embryophyta</taxon>
        <taxon>Tracheophyta</taxon>
        <taxon>Spermatophyta</taxon>
        <taxon>Magnoliopsida</taxon>
        <taxon>eudicotyledons</taxon>
        <taxon>Gunneridae</taxon>
        <taxon>Pentapetalae</taxon>
        <taxon>asterids</taxon>
        <taxon>lamiids</taxon>
        <taxon>Solanales</taxon>
        <taxon>Solanaceae</taxon>
        <taxon>Solanoideae</taxon>
        <taxon>Solaneae</taxon>
        <taxon>Solanum</taxon>
    </lineage>
</organism>
<accession>A0A0V0GHC2</accession>
<name>A0A0V0GHC2_SOLCH</name>